<comment type="similarity">
    <text evidence="1">Belongs to the gamma-glutamylcyclotransferase family. ChaC subfamily.</text>
</comment>
<evidence type="ECO:0000256" key="4">
    <source>
        <dbReference type="ARBA" id="ARBA00043195"/>
    </source>
</evidence>
<reference evidence="8" key="1">
    <citation type="submission" date="2025-08" db="UniProtKB">
        <authorList>
            <consortium name="RefSeq"/>
        </authorList>
    </citation>
    <scope>IDENTIFICATION</scope>
    <source>
        <tissue evidence="8">Tentacle</tissue>
    </source>
</reference>
<accession>A0A6P8GZ52</accession>
<dbReference type="InParanoid" id="A0A6P8GZ52"/>
<name>A0A6P8GZ52_ACTTE</name>
<evidence type="ECO:0000256" key="5">
    <source>
        <dbReference type="ARBA" id="ARBA00045227"/>
    </source>
</evidence>
<dbReference type="Pfam" id="PF04752">
    <property type="entry name" value="ChaC"/>
    <property type="match status" value="1"/>
</dbReference>
<dbReference type="GeneID" id="116286419"/>
<evidence type="ECO:0000256" key="6">
    <source>
        <dbReference type="ARBA" id="ARBA00048073"/>
    </source>
</evidence>
<dbReference type="InterPro" id="IPR006840">
    <property type="entry name" value="ChaC"/>
</dbReference>
<keyword evidence="3" id="KW-0456">Lyase</keyword>
<protein>
    <recommendedName>
        <fullName evidence="2">glutathione-specific gamma-glutamylcyclotransferase</fullName>
        <ecNumber evidence="2">4.3.2.7</ecNumber>
    </recommendedName>
    <alternativeName>
        <fullName evidence="4">Cation transport regulator-like protein 2</fullName>
    </alternativeName>
</protein>
<comment type="function">
    <text evidence="5">Catalyzes the cleavage of glutathione into 5-oxo-L-proline and a Cys-Gly dipeptide. Acts specifically on glutathione, but not on other gamma-glutamyl peptides.</text>
</comment>
<dbReference type="EC" id="4.3.2.7" evidence="2"/>
<comment type="catalytic activity">
    <reaction evidence="6">
        <text>glutathione = L-cysteinylglycine + 5-oxo-L-proline</text>
        <dbReference type="Rhea" id="RHEA:47724"/>
        <dbReference type="ChEBI" id="CHEBI:57925"/>
        <dbReference type="ChEBI" id="CHEBI:58402"/>
        <dbReference type="ChEBI" id="CHEBI:61694"/>
        <dbReference type="EC" id="4.3.2.7"/>
    </reaction>
</comment>
<organism evidence="7 8">
    <name type="scientific">Actinia tenebrosa</name>
    <name type="common">Australian red waratah sea anemone</name>
    <dbReference type="NCBI Taxonomy" id="6105"/>
    <lineage>
        <taxon>Eukaryota</taxon>
        <taxon>Metazoa</taxon>
        <taxon>Cnidaria</taxon>
        <taxon>Anthozoa</taxon>
        <taxon>Hexacorallia</taxon>
        <taxon>Actiniaria</taxon>
        <taxon>Actiniidae</taxon>
        <taxon>Actinia</taxon>
    </lineage>
</organism>
<dbReference type="OrthoDB" id="1933483at2759"/>
<dbReference type="Proteomes" id="UP000515163">
    <property type="component" value="Unplaced"/>
</dbReference>
<dbReference type="KEGG" id="aten:116286419"/>
<dbReference type="RefSeq" id="XP_031548798.1">
    <property type="nucleotide sequence ID" value="XM_031692938.1"/>
</dbReference>
<dbReference type="PANTHER" id="PTHR12192">
    <property type="entry name" value="CATION TRANSPORT PROTEIN CHAC-RELATED"/>
    <property type="match status" value="1"/>
</dbReference>
<evidence type="ECO:0000313" key="7">
    <source>
        <dbReference type="Proteomes" id="UP000515163"/>
    </source>
</evidence>
<evidence type="ECO:0000313" key="8">
    <source>
        <dbReference type="RefSeq" id="XP_031548798.1"/>
    </source>
</evidence>
<feature type="non-terminal residue" evidence="8">
    <location>
        <position position="1"/>
    </location>
</feature>
<dbReference type="InterPro" id="IPR036568">
    <property type="entry name" value="GGCT-like_sf"/>
</dbReference>
<proteinExistence type="inferred from homology"/>
<evidence type="ECO:0000256" key="3">
    <source>
        <dbReference type="ARBA" id="ARBA00023239"/>
    </source>
</evidence>
<evidence type="ECO:0000256" key="1">
    <source>
        <dbReference type="ARBA" id="ARBA00009662"/>
    </source>
</evidence>
<gene>
    <name evidence="8" type="primary">LOC116286419</name>
</gene>
<dbReference type="GO" id="GO:0005737">
    <property type="term" value="C:cytoplasm"/>
    <property type="evidence" value="ECO:0007669"/>
    <property type="project" value="TreeGrafter"/>
</dbReference>
<dbReference type="SUPFAM" id="SSF110857">
    <property type="entry name" value="Gamma-glutamyl cyclotransferase-like"/>
    <property type="match status" value="1"/>
</dbReference>
<evidence type="ECO:0000256" key="2">
    <source>
        <dbReference type="ARBA" id="ARBA00012344"/>
    </source>
</evidence>
<dbReference type="InterPro" id="IPR013024">
    <property type="entry name" value="GGCT-like"/>
</dbReference>
<dbReference type="Gene3D" id="3.10.490.10">
    <property type="entry name" value="Gamma-glutamyl cyclotransferase-like"/>
    <property type="match status" value="1"/>
</dbReference>
<dbReference type="AlphaFoldDB" id="A0A6P8GZ52"/>
<dbReference type="CDD" id="cd06661">
    <property type="entry name" value="GGCT_like"/>
    <property type="match status" value="1"/>
</dbReference>
<keyword evidence="7" id="KW-1185">Reference proteome</keyword>
<dbReference type="GO" id="GO:0006751">
    <property type="term" value="P:glutathione catabolic process"/>
    <property type="evidence" value="ECO:0007669"/>
    <property type="project" value="InterPro"/>
</dbReference>
<dbReference type="PANTHER" id="PTHR12192:SF2">
    <property type="entry name" value="GLUTATHIONE-SPECIFIC GAMMA-GLUTAMYLCYCLOTRANSFERASE 2"/>
    <property type="match status" value="1"/>
</dbReference>
<sequence length="161" mass="18106">FNIGDIIVISILIISYDCFQPGRVATLLDDKEGVVWGVAYEVEPAEIENVLMYLDIREKDGYKSTYTTLHTIDHSAPTIKVMLYIATPSNNFYLGPAPLPDIAKQIAYSEGPSGKNSEYLLKLSAFMHEVRKQHEDCKDEHLFELEVLVKNNLEGLGNTNI</sequence>
<dbReference type="GO" id="GO:0061928">
    <property type="term" value="F:glutathione specific gamma-glutamylcyclotransferase activity"/>
    <property type="evidence" value="ECO:0007669"/>
    <property type="project" value="UniProtKB-EC"/>
</dbReference>